<keyword evidence="4" id="KW-0378">Hydrolase</keyword>
<dbReference type="PANTHER" id="PTHR42796">
    <property type="entry name" value="FUMARYLACETOACETATE HYDROLASE DOMAIN-CONTAINING PROTEIN 2A-RELATED"/>
    <property type="match status" value="1"/>
</dbReference>
<comment type="caution">
    <text evidence="4">The sequence shown here is derived from an EMBL/GenBank/DDBJ whole genome shotgun (WGS) entry which is preliminary data.</text>
</comment>
<reference evidence="4 5" key="1">
    <citation type="submission" date="2017-02" db="EMBL/GenBank/DDBJ databases">
        <title>Natronthermophilus aegyptiacus gen. nov.,sp. nov., an aerobic, extremely halophilic alkalithermophilic archaeon isolated from the athalassohaline Wadi An Natrun, Egypt.</title>
        <authorList>
            <person name="Zhao B."/>
        </authorList>
    </citation>
    <scope>NUCLEOTIDE SEQUENCE [LARGE SCALE GENOMIC DNA]</scope>
    <source>
        <strain evidence="4 5">CGMCC 1.3597</strain>
    </source>
</reference>
<dbReference type="GO" id="GO:0016787">
    <property type="term" value="F:hydrolase activity"/>
    <property type="evidence" value="ECO:0007669"/>
    <property type="project" value="UniProtKB-KW"/>
</dbReference>
<proteinExistence type="inferred from homology"/>
<organism evidence="4 5">
    <name type="scientific">Natronolimnobius baerhuensis</name>
    <dbReference type="NCBI Taxonomy" id="253108"/>
    <lineage>
        <taxon>Archaea</taxon>
        <taxon>Methanobacteriati</taxon>
        <taxon>Methanobacteriota</taxon>
        <taxon>Stenosarchaea group</taxon>
        <taxon>Halobacteria</taxon>
        <taxon>Halobacteriales</taxon>
        <taxon>Natrialbaceae</taxon>
        <taxon>Natronolimnobius</taxon>
    </lineage>
</organism>
<dbReference type="SUPFAM" id="SSF56529">
    <property type="entry name" value="FAH"/>
    <property type="match status" value="1"/>
</dbReference>
<dbReference type="Pfam" id="PF01557">
    <property type="entry name" value="FAA_hydrolase"/>
    <property type="match status" value="1"/>
</dbReference>
<gene>
    <name evidence="4" type="ORF">B2G88_10000</name>
</gene>
<comment type="similarity">
    <text evidence="1">Belongs to the FAH family.</text>
</comment>
<sequence>MRYYQLREEGTPHLAVETDETLYDLTAARPQLQTFEGLLETAAITDDAIETLTEGLLEDAAVRSMDVLENGAVTAPISSGEIWAAGVTYRISEEARQAESETPDMYIDVYESDRPEVFFKATPERTVGPKAPVGIRADSEWDVPEPELGVVLAGEDIVGYTVGNDMSSRSIEGENPLYLPQAKVYDKCCAIGPGIRSADSIEDPHDLEMWMTISRDGEVLYDDSTNTGKMVRSVEELVDCYTAHNAVPDVSVLLTGTSLVPDEDFTLEEGDEIEIGLEDIGTLSNTVVEV</sequence>
<accession>A0A202E965</accession>
<dbReference type="RefSeq" id="WP_054862946.1">
    <property type="nucleotide sequence ID" value="NZ_MWPH01000002.1"/>
</dbReference>
<dbReference type="EMBL" id="MWPH01000002">
    <property type="protein sequence ID" value="OVE84708.1"/>
    <property type="molecule type" value="Genomic_DNA"/>
</dbReference>
<keyword evidence="5" id="KW-1185">Reference proteome</keyword>
<dbReference type="PANTHER" id="PTHR42796:SF7">
    <property type="entry name" value="2-DEHYDRO-3-DEOXY-D-ARABINONATE DEHYDRATASE"/>
    <property type="match status" value="1"/>
</dbReference>
<dbReference type="GO" id="GO:0044281">
    <property type="term" value="P:small molecule metabolic process"/>
    <property type="evidence" value="ECO:0007669"/>
    <property type="project" value="UniProtKB-ARBA"/>
</dbReference>
<dbReference type="InterPro" id="IPR036663">
    <property type="entry name" value="Fumarylacetoacetase_C_sf"/>
</dbReference>
<dbReference type="InterPro" id="IPR011234">
    <property type="entry name" value="Fumarylacetoacetase-like_C"/>
</dbReference>
<evidence type="ECO:0000313" key="4">
    <source>
        <dbReference type="EMBL" id="OVE84708.1"/>
    </source>
</evidence>
<dbReference type="OrthoDB" id="38993at2157"/>
<dbReference type="GO" id="GO:0046872">
    <property type="term" value="F:metal ion binding"/>
    <property type="evidence" value="ECO:0007669"/>
    <property type="project" value="UniProtKB-KW"/>
</dbReference>
<protein>
    <submittedName>
        <fullName evidence="4">Fumarylacetoacetate hydrolase</fullName>
    </submittedName>
</protein>
<dbReference type="Proteomes" id="UP000196084">
    <property type="component" value="Unassembled WGS sequence"/>
</dbReference>
<dbReference type="InterPro" id="IPR051121">
    <property type="entry name" value="FAH"/>
</dbReference>
<evidence type="ECO:0000256" key="1">
    <source>
        <dbReference type="ARBA" id="ARBA00010211"/>
    </source>
</evidence>
<evidence type="ECO:0000313" key="5">
    <source>
        <dbReference type="Proteomes" id="UP000196084"/>
    </source>
</evidence>
<keyword evidence="2" id="KW-0479">Metal-binding</keyword>
<dbReference type="Gene3D" id="3.90.850.10">
    <property type="entry name" value="Fumarylacetoacetase-like, C-terminal domain"/>
    <property type="match status" value="1"/>
</dbReference>
<name>A0A202E965_9EURY</name>
<evidence type="ECO:0000256" key="2">
    <source>
        <dbReference type="ARBA" id="ARBA00022723"/>
    </source>
</evidence>
<evidence type="ECO:0000259" key="3">
    <source>
        <dbReference type="Pfam" id="PF01557"/>
    </source>
</evidence>
<dbReference type="AlphaFoldDB" id="A0A202E965"/>
<feature type="domain" description="Fumarylacetoacetase-like C-terminal" evidence="3">
    <location>
        <begin position="82"/>
        <end position="288"/>
    </location>
</feature>